<dbReference type="OrthoDB" id="5835829at2759"/>
<dbReference type="PANTHER" id="PTHR48043">
    <property type="entry name" value="EG:EG0003.4 PROTEIN-RELATED"/>
    <property type="match status" value="1"/>
</dbReference>
<organism evidence="6 7">
    <name type="scientific">Pseudolycoriella hygida</name>
    <dbReference type="NCBI Taxonomy" id="35572"/>
    <lineage>
        <taxon>Eukaryota</taxon>
        <taxon>Metazoa</taxon>
        <taxon>Ecdysozoa</taxon>
        <taxon>Arthropoda</taxon>
        <taxon>Hexapoda</taxon>
        <taxon>Insecta</taxon>
        <taxon>Pterygota</taxon>
        <taxon>Neoptera</taxon>
        <taxon>Endopterygota</taxon>
        <taxon>Diptera</taxon>
        <taxon>Nematocera</taxon>
        <taxon>Sciaroidea</taxon>
        <taxon>Sciaridae</taxon>
        <taxon>Pseudolycoriella</taxon>
    </lineage>
</organism>
<dbReference type="FunFam" id="3.40.50.2000:FF:000050">
    <property type="entry name" value="UDP-glucuronosyltransferase"/>
    <property type="match status" value="1"/>
</dbReference>
<accession>A0A9Q0S6J6</accession>
<keyword evidence="5" id="KW-0732">Signal</keyword>
<keyword evidence="4" id="KW-1133">Transmembrane helix</keyword>
<comment type="similarity">
    <text evidence="1">Belongs to the UDP-glycosyltransferase family.</text>
</comment>
<evidence type="ECO:0000313" key="6">
    <source>
        <dbReference type="EMBL" id="KAJ6645923.1"/>
    </source>
</evidence>
<gene>
    <name evidence="6" type="primary">UGT5_1</name>
    <name evidence="6" type="ORF">Bhyg_01132</name>
</gene>
<evidence type="ECO:0000256" key="2">
    <source>
        <dbReference type="ARBA" id="ARBA00022676"/>
    </source>
</evidence>
<dbReference type="AlphaFoldDB" id="A0A9Q0S6J6"/>
<proteinExistence type="inferred from homology"/>
<dbReference type="CDD" id="cd03784">
    <property type="entry name" value="GT1_Gtf-like"/>
    <property type="match status" value="1"/>
</dbReference>
<feature type="signal peptide" evidence="5">
    <location>
        <begin position="1"/>
        <end position="20"/>
    </location>
</feature>
<protein>
    <submittedName>
        <fullName evidence="6">UDP-glycosyltransferase UGT5</fullName>
    </submittedName>
</protein>
<dbReference type="InterPro" id="IPR002213">
    <property type="entry name" value="UDP_glucos_trans"/>
</dbReference>
<feature type="chain" id="PRO_5040196043" evidence="5">
    <location>
        <begin position="21"/>
        <end position="520"/>
    </location>
</feature>
<evidence type="ECO:0000256" key="5">
    <source>
        <dbReference type="SAM" id="SignalP"/>
    </source>
</evidence>
<dbReference type="SUPFAM" id="SSF53756">
    <property type="entry name" value="UDP-Glycosyltransferase/glycogen phosphorylase"/>
    <property type="match status" value="1"/>
</dbReference>
<dbReference type="EMBL" id="WJQU01000001">
    <property type="protein sequence ID" value="KAJ6645923.1"/>
    <property type="molecule type" value="Genomic_DNA"/>
</dbReference>
<evidence type="ECO:0000256" key="3">
    <source>
        <dbReference type="ARBA" id="ARBA00022679"/>
    </source>
</evidence>
<evidence type="ECO:0000256" key="4">
    <source>
        <dbReference type="SAM" id="Phobius"/>
    </source>
</evidence>
<keyword evidence="2" id="KW-0328">Glycosyltransferase</keyword>
<dbReference type="Pfam" id="PF00201">
    <property type="entry name" value="UDPGT"/>
    <property type="match status" value="1"/>
</dbReference>
<keyword evidence="4" id="KW-0472">Membrane</keyword>
<keyword evidence="7" id="KW-1185">Reference proteome</keyword>
<comment type="caution">
    <text evidence="6">The sequence shown here is derived from an EMBL/GenBank/DDBJ whole genome shotgun (WGS) entry which is preliminary data.</text>
</comment>
<dbReference type="InterPro" id="IPR050271">
    <property type="entry name" value="UDP-glycosyltransferase"/>
</dbReference>
<sequence>MVTRLKLMVLLLLLTHGVPAKSYRILGIFIHIGGSHFHTFYPIMNGLAQNGNNVTVLSYFPVTDSHANYKQFIFDGIPVINSSINLNEIPPPSRSIYNIIQEFYELAAEGEMTCQAALSSSIIDDILETHRHNPFDLVVTEIFDTECVLGVIHKMNVPYVGLTSCGLMPYHFDRVAMPDTPSYITSIFVGSSDDMNFYERFVNWLTMKTLKLMYRIVENKDNELLQAKFGDGIPDVRDLAKNIRLLLVNQHFSIAGSRPLSPQVIEVGGVHILPEKKIPTKFENILANSPSGVILISWGSHLNASSMPSHTLTSIQNALERLNHTVIWKWELETMPNKPSNIFISPWLPQRDLLCHPNVKLFWSHSGNLGMTESVWCGVPVLSTPFYGDQFVNAAALKKRGMGETLFYEDLHHDTEVFDALSNLLQPRYGERAKIISSNFRTRPMTPLQTSLWWIEYVLSHDGDLAKSHATNLSWYVFHSVDVMLFLFSLVTIAVCGIVLLIKTWVNRAQRNNIGTKKRK</sequence>
<dbReference type="GO" id="GO:0008194">
    <property type="term" value="F:UDP-glycosyltransferase activity"/>
    <property type="evidence" value="ECO:0007669"/>
    <property type="project" value="InterPro"/>
</dbReference>
<dbReference type="PANTHER" id="PTHR48043:SF114">
    <property type="entry name" value="IP04436P-RELATED"/>
    <property type="match status" value="1"/>
</dbReference>
<keyword evidence="4" id="KW-0812">Transmembrane</keyword>
<evidence type="ECO:0000313" key="7">
    <source>
        <dbReference type="Proteomes" id="UP001151699"/>
    </source>
</evidence>
<reference evidence="6" key="1">
    <citation type="submission" date="2022-07" db="EMBL/GenBank/DDBJ databases">
        <authorList>
            <person name="Trinca V."/>
            <person name="Uliana J.V.C."/>
            <person name="Torres T.T."/>
            <person name="Ward R.J."/>
            <person name="Monesi N."/>
        </authorList>
    </citation>
    <scope>NUCLEOTIDE SEQUENCE</scope>
    <source>
        <strain evidence="6">HSMRA1968</strain>
        <tissue evidence="6">Whole embryos</tissue>
    </source>
</reference>
<evidence type="ECO:0000256" key="1">
    <source>
        <dbReference type="ARBA" id="ARBA00009995"/>
    </source>
</evidence>
<feature type="transmembrane region" description="Helical" evidence="4">
    <location>
        <begin position="483"/>
        <end position="502"/>
    </location>
</feature>
<dbReference type="Gene3D" id="3.40.50.2000">
    <property type="entry name" value="Glycogen Phosphorylase B"/>
    <property type="match status" value="2"/>
</dbReference>
<keyword evidence="3" id="KW-0808">Transferase</keyword>
<name>A0A9Q0S6J6_9DIPT</name>
<dbReference type="Proteomes" id="UP001151699">
    <property type="component" value="Chromosome A"/>
</dbReference>